<dbReference type="EMBL" id="VJWX01000201">
    <property type="protein sequence ID" value="TVT46416.1"/>
    <property type="molecule type" value="Genomic_DNA"/>
</dbReference>
<accession>A0A558CCB2</accession>
<dbReference type="AlphaFoldDB" id="A0A558CCB2"/>
<dbReference type="SUPFAM" id="SSF81606">
    <property type="entry name" value="PP2C-like"/>
    <property type="match status" value="1"/>
</dbReference>
<dbReference type="PANTHER" id="PTHR35801:SF1">
    <property type="entry name" value="PHOSPHOSERINE PHOSPHATASE RSBX"/>
    <property type="match status" value="1"/>
</dbReference>
<dbReference type="Proteomes" id="UP000320011">
    <property type="component" value="Unassembled WGS sequence"/>
</dbReference>
<evidence type="ECO:0000313" key="2">
    <source>
        <dbReference type="EMBL" id="TVT46416.1"/>
    </source>
</evidence>
<dbReference type="InterPro" id="IPR036457">
    <property type="entry name" value="PPM-type-like_dom_sf"/>
</dbReference>
<feature type="domain" description="PPM-type phosphatase" evidence="1">
    <location>
        <begin position="134"/>
        <end position="327"/>
    </location>
</feature>
<dbReference type="InterPro" id="IPR001932">
    <property type="entry name" value="PPM-type_phosphatase-like_dom"/>
</dbReference>
<sequence length="331" mass="34052">MIRADLVVSEDSHVGRARRLAAAAAQRAGLPSGQVHRVALAATELATNLIKHATRGVFTAVIAPDRLDLLAADRGPGIGRIDQSMRDGFSTTGTLGTGLGAIRRAADDFDIYSVAGRGTVLLARWRTGRPPPPGLRIGVARLTAPGETACGDMWAVATGEGTVTVGLSDGLGHGEAAATASQLAVDTLASHAGLPPARILEAMQAALTRTRGATVAVAQFATGEGRLRFCGIGNISARGYARPGAPVQRLLSRPGIVGAANAGSPPDTVDSWSARSWLLLHTDGVSERWSIEESPGLLSRDPAVVAAWILGQYGRGRDDACVVAVAGDGAR</sequence>
<reference evidence="2 3" key="2">
    <citation type="submission" date="2019-08" db="EMBL/GenBank/DDBJ databases">
        <title>Amycolatopsis acidicola sp. nov., isolated from peat swamp forest soil.</title>
        <authorList>
            <person name="Srisuk N."/>
        </authorList>
    </citation>
    <scope>NUCLEOTIDE SEQUENCE [LARGE SCALE GENOMIC DNA]</scope>
    <source>
        <strain evidence="2 3">TBRC 6029</strain>
    </source>
</reference>
<evidence type="ECO:0000313" key="3">
    <source>
        <dbReference type="Proteomes" id="UP000320011"/>
    </source>
</evidence>
<dbReference type="InterPro" id="IPR036890">
    <property type="entry name" value="HATPase_C_sf"/>
</dbReference>
<dbReference type="Pfam" id="PF07228">
    <property type="entry name" value="SpoIIE"/>
    <property type="match status" value="1"/>
</dbReference>
<reference evidence="2 3" key="1">
    <citation type="submission" date="2019-07" db="EMBL/GenBank/DDBJ databases">
        <authorList>
            <person name="Duangmal K."/>
            <person name="Teo W.F.A."/>
        </authorList>
    </citation>
    <scope>NUCLEOTIDE SEQUENCE [LARGE SCALE GENOMIC DNA]</scope>
    <source>
        <strain evidence="2 3">TBRC 6029</strain>
    </source>
</reference>
<dbReference type="SUPFAM" id="SSF55874">
    <property type="entry name" value="ATPase domain of HSP90 chaperone/DNA topoisomerase II/histidine kinase"/>
    <property type="match status" value="1"/>
</dbReference>
<dbReference type="Gene3D" id="3.30.565.10">
    <property type="entry name" value="Histidine kinase-like ATPase, C-terminal domain"/>
    <property type="match status" value="1"/>
</dbReference>
<dbReference type="OrthoDB" id="479131at2"/>
<proteinExistence type="predicted"/>
<organism evidence="2 3">
    <name type="scientific">Amycolatopsis rhizosphaerae</name>
    <dbReference type="NCBI Taxonomy" id="2053003"/>
    <lineage>
        <taxon>Bacteria</taxon>
        <taxon>Bacillati</taxon>
        <taxon>Actinomycetota</taxon>
        <taxon>Actinomycetes</taxon>
        <taxon>Pseudonocardiales</taxon>
        <taxon>Pseudonocardiaceae</taxon>
        <taxon>Amycolatopsis</taxon>
    </lineage>
</organism>
<dbReference type="SMART" id="SM00331">
    <property type="entry name" value="PP2C_SIG"/>
    <property type="match status" value="1"/>
</dbReference>
<comment type="caution">
    <text evidence="2">The sequence shown here is derived from an EMBL/GenBank/DDBJ whole genome shotgun (WGS) entry which is preliminary data.</text>
</comment>
<evidence type="ECO:0000259" key="1">
    <source>
        <dbReference type="SMART" id="SM00331"/>
    </source>
</evidence>
<protein>
    <submittedName>
        <fullName evidence="2">SpoIIE family protein phosphatase</fullName>
    </submittedName>
</protein>
<dbReference type="InterPro" id="IPR003594">
    <property type="entry name" value="HATPase_dom"/>
</dbReference>
<dbReference type="PANTHER" id="PTHR35801">
    <property type="entry name" value="PHOSPHOSERINE PHOSPHATASE RSBX"/>
    <property type="match status" value="1"/>
</dbReference>
<name>A0A558CCB2_9PSEU</name>
<dbReference type="Pfam" id="PF13581">
    <property type="entry name" value="HATPase_c_2"/>
    <property type="match status" value="1"/>
</dbReference>
<dbReference type="InterPro" id="IPR039248">
    <property type="entry name" value="Ptase_RsbX"/>
</dbReference>
<keyword evidence="3" id="KW-1185">Reference proteome</keyword>
<gene>
    <name evidence="2" type="ORF">FNH05_19995</name>
</gene>
<dbReference type="Gene3D" id="3.60.40.10">
    <property type="entry name" value="PPM-type phosphatase domain"/>
    <property type="match status" value="1"/>
</dbReference>
<dbReference type="RefSeq" id="WP_144590228.1">
    <property type="nucleotide sequence ID" value="NZ_VJWX01000201.1"/>
</dbReference>